<dbReference type="EMBL" id="SHOA02000012">
    <property type="protein sequence ID" value="TDH72737.1"/>
    <property type="molecule type" value="Genomic_DNA"/>
</dbReference>
<dbReference type="GeneID" id="94347447"/>
<keyword evidence="2" id="KW-1185">Reference proteome</keyword>
<protein>
    <submittedName>
        <fullName evidence="1">Uncharacterized protein</fullName>
    </submittedName>
</protein>
<evidence type="ECO:0000313" key="2">
    <source>
        <dbReference type="Proteomes" id="UP000294530"/>
    </source>
</evidence>
<gene>
    <name evidence="1" type="ORF">CCR75_003682</name>
</gene>
<dbReference type="Proteomes" id="UP000294530">
    <property type="component" value="Unassembled WGS sequence"/>
</dbReference>
<dbReference type="AlphaFoldDB" id="A0A976IJ30"/>
<name>A0A976IJ30_BRELC</name>
<sequence>MNRSLFLEFCDKNDFAKWVVLKADSSPILFNTDMKTYQEELLKFAGRWPTAALKDVDKRSIQMAHDHCESDLRDKIATYRTLFASITDALFSVNTTCKPGKRYIAVQTLRSFFNELKQDSKLWVKIDVPTKFTVALPLRNKREMQQLLHLLGQDFKAVWCDSIERVFSMMKECLESSKCDDKARALVRDQVIAKEFQALLKHWSCRRAACHLTMRPESKNGKIYCEVEQISVKSNAKLIRSTRDRPGLEIVSS</sequence>
<dbReference type="RefSeq" id="XP_067822236.1">
    <property type="nucleotide sequence ID" value="XM_067961776.1"/>
</dbReference>
<dbReference type="OrthoDB" id="121790at2759"/>
<proteinExistence type="predicted"/>
<dbReference type="KEGG" id="blac:94347447"/>
<reference evidence="1 2" key="1">
    <citation type="journal article" date="2021" name="Genome Biol.">
        <title>AFLAP: assembly-free linkage analysis pipeline using k-mers from genome sequencing data.</title>
        <authorList>
            <person name="Fletcher K."/>
            <person name="Zhang L."/>
            <person name="Gil J."/>
            <person name="Han R."/>
            <person name="Cavanaugh K."/>
            <person name="Michelmore R."/>
        </authorList>
    </citation>
    <scope>NUCLEOTIDE SEQUENCE [LARGE SCALE GENOMIC DNA]</scope>
    <source>
        <strain evidence="1 2">SF5</strain>
    </source>
</reference>
<organism evidence="1 2">
    <name type="scientific">Bremia lactucae</name>
    <name type="common">Lettuce downy mildew</name>
    <dbReference type="NCBI Taxonomy" id="4779"/>
    <lineage>
        <taxon>Eukaryota</taxon>
        <taxon>Sar</taxon>
        <taxon>Stramenopiles</taxon>
        <taxon>Oomycota</taxon>
        <taxon>Peronosporomycetes</taxon>
        <taxon>Peronosporales</taxon>
        <taxon>Peronosporaceae</taxon>
        <taxon>Bremia</taxon>
    </lineage>
</organism>
<evidence type="ECO:0000313" key="1">
    <source>
        <dbReference type="EMBL" id="TDH72737.1"/>
    </source>
</evidence>
<comment type="caution">
    <text evidence="1">The sequence shown here is derived from an EMBL/GenBank/DDBJ whole genome shotgun (WGS) entry which is preliminary data.</text>
</comment>
<accession>A0A976IJ30</accession>